<dbReference type="Proteomes" id="UP001295469">
    <property type="component" value="Chromosome C07"/>
</dbReference>
<reference evidence="1" key="1">
    <citation type="submission" date="2021-01" db="EMBL/GenBank/DDBJ databases">
        <authorList>
            <consortium name="Genoscope - CEA"/>
            <person name="William W."/>
        </authorList>
    </citation>
    <scope>NUCLEOTIDE SEQUENCE</scope>
</reference>
<evidence type="ECO:0000313" key="1">
    <source>
        <dbReference type="EMBL" id="CAF2030299.1"/>
    </source>
</evidence>
<organism evidence="1">
    <name type="scientific">Brassica napus</name>
    <name type="common">Rape</name>
    <dbReference type="NCBI Taxonomy" id="3708"/>
    <lineage>
        <taxon>Eukaryota</taxon>
        <taxon>Viridiplantae</taxon>
        <taxon>Streptophyta</taxon>
        <taxon>Embryophyta</taxon>
        <taxon>Tracheophyta</taxon>
        <taxon>Spermatophyta</taxon>
        <taxon>Magnoliopsida</taxon>
        <taxon>eudicotyledons</taxon>
        <taxon>Gunneridae</taxon>
        <taxon>Pentapetalae</taxon>
        <taxon>rosids</taxon>
        <taxon>malvids</taxon>
        <taxon>Brassicales</taxon>
        <taxon>Brassicaceae</taxon>
        <taxon>Brassiceae</taxon>
        <taxon>Brassica</taxon>
    </lineage>
</organism>
<name>A0A816MYM0_BRANA</name>
<dbReference type="EMBL" id="HG994371">
    <property type="protein sequence ID" value="CAF2030299.1"/>
    <property type="molecule type" value="Genomic_DNA"/>
</dbReference>
<sequence>MGLWDVRYVKSPAMVFGRVATLVDFCHVTMVLQFKLNEIQR</sequence>
<proteinExistence type="predicted"/>
<protein>
    <submittedName>
        <fullName evidence="1">(rape) hypothetical protein</fullName>
    </submittedName>
</protein>
<dbReference type="AlphaFoldDB" id="A0A816MYM0"/>
<accession>A0A816MYM0</accession>
<gene>
    <name evidence="1" type="ORF">DARMORV10_C07P57630.1</name>
</gene>